<name>A0A7C3SJ20_9BACT</name>
<dbReference type="Pfam" id="PF13174">
    <property type="entry name" value="TPR_6"/>
    <property type="match status" value="1"/>
</dbReference>
<feature type="repeat" description="TPR" evidence="3">
    <location>
        <begin position="778"/>
        <end position="811"/>
    </location>
</feature>
<evidence type="ECO:0000256" key="1">
    <source>
        <dbReference type="ARBA" id="ARBA00022737"/>
    </source>
</evidence>
<dbReference type="EMBL" id="DTHB01000043">
    <property type="protein sequence ID" value="HGB14746.1"/>
    <property type="molecule type" value="Genomic_DNA"/>
</dbReference>
<dbReference type="Gene3D" id="1.25.40.10">
    <property type="entry name" value="Tetratricopeptide repeat domain"/>
    <property type="match status" value="4"/>
</dbReference>
<dbReference type="InterPro" id="IPR051012">
    <property type="entry name" value="CellSynth/LPSAsmb/PSIAsmb"/>
</dbReference>
<proteinExistence type="predicted"/>
<evidence type="ECO:0000256" key="3">
    <source>
        <dbReference type="PROSITE-ProRule" id="PRU00339"/>
    </source>
</evidence>
<feature type="region of interest" description="Disordered" evidence="4">
    <location>
        <begin position="617"/>
        <end position="661"/>
    </location>
</feature>
<dbReference type="PROSITE" id="PS50005">
    <property type="entry name" value="TPR"/>
    <property type="match status" value="2"/>
</dbReference>
<reference evidence="5" key="1">
    <citation type="journal article" date="2020" name="mSystems">
        <title>Genome- and Community-Level Interaction Insights into Carbon Utilization and Element Cycling Functions of Hydrothermarchaeota in Hydrothermal Sediment.</title>
        <authorList>
            <person name="Zhou Z."/>
            <person name="Liu Y."/>
            <person name="Xu W."/>
            <person name="Pan J."/>
            <person name="Luo Z.H."/>
            <person name="Li M."/>
        </authorList>
    </citation>
    <scope>NUCLEOTIDE SEQUENCE [LARGE SCALE GENOMIC DNA]</scope>
    <source>
        <strain evidence="5">SpSt-776</strain>
    </source>
</reference>
<feature type="compositionally biased region" description="Basic and acidic residues" evidence="4">
    <location>
        <begin position="617"/>
        <end position="643"/>
    </location>
</feature>
<organism evidence="5">
    <name type="scientific">Desulfobacca acetoxidans</name>
    <dbReference type="NCBI Taxonomy" id="60893"/>
    <lineage>
        <taxon>Bacteria</taxon>
        <taxon>Pseudomonadati</taxon>
        <taxon>Thermodesulfobacteriota</taxon>
        <taxon>Desulfobaccia</taxon>
        <taxon>Desulfobaccales</taxon>
        <taxon>Desulfobaccaceae</taxon>
        <taxon>Desulfobacca</taxon>
    </lineage>
</organism>
<dbReference type="SMART" id="SM00028">
    <property type="entry name" value="TPR"/>
    <property type="match status" value="8"/>
</dbReference>
<keyword evidence="1" id="KW-0677">Repeat</keyword>
<dbReference type="InterPro" id="IPR019734">
    <property type="entry name" value="TPR_rpt"/>
</dbReference>
<protein>
    <submittedName>
        <fullName evidence="5">Tetratricopeptide repeat protein</fullName>
    </submittedName>
</protein>
<feature type="repeat" description="TPR" evidence="3">
    <location>
        <begin position="508"/>
        <end position="541"/>
    </location>
</feature>
<dbReference type="Pfam" id="PF14559">
    <property type="entry name" value="TPR_19"/>
    <property type="match status" value="1"/>
</dbReference>
<keyword evidence="2 3" id="KW-0802">TPR repeat</keyword>
<accession>A0A7C3SJ20</accession>
<sequence>MARKLRWLASAAPLLFLGLLLWLAYGQNPDFWRSPASLFKSAQEAEERGELVQARRLAETAWSMDPSSSDCGTFLGWLYLKGGEAEKSLEILQQVWARDNAAVAALKGQAWALEKLGRRPEALTLLADFLSREPNNHEVLQTAAEIAGQRPEDYGLAVGYYQRLYELKPDPQVRRVLVDLLTSLNRFREAIPLQEEAAAQSPQDQEALHRLALLHYWQRDYQAAGELYRQLLEKAADNATFRQEAAQVADAAQNPDEAIKHYLWLYGRHRGKKEYALKLARLWSQKGNHAEAAAVLGPLLAENPQPDIQRWYALEVLLTGDFDQALKGYRAAWEAGDTHRETIINLARLYGQKQQFTKAAAMWDEAARRQLIHGELRWEAALAYSYARRYEDAITLLKPVERDNPKYPRIQTFLGQMHFYQKHWGQAAHYFRAYLEKHPEDLEVRRLLAEALAFGTETKGEAISEYGELLKRADDPNLRLRRAALLLEAQRWEEAREDLQKCPAPAEPRLVKELARLYLWLGDLEEALRRYEDYLVKVPRDREAILEKARVLTFLGRSREAREILKALGGYGTAQNPLSRESRALLAAAIEAALAGKDWQEAEHLALRLFSAQFPDKGRPARDWREASRWREEERGKRTADGGKHKKNRTSPQNEGEITGEDLSVLTLEERTWVARALVHSTDPSCLNLAADLLTDNLWQDRHHHPSLILLGALLPRLPRYEDLSRLVYRIPGIKVDGPEYVATLAFFTGKLGRQGGKLDYLLHLLTEYRHHKTPKNPGQLLALADLAQEVGDKKSAEEYYRLALKIKPNETRISQLLLNCQLSHKDWGKAVDTLNQRGLNRENALDLARIYLARGQYEGVKAAVAQIPENHPDRPQGLLLLAQVCRLERNFPEALKALEQGRGRLDPETLLMEQAQVLEAMGDKTAAGLYREIIKNYPDSQIARVAEARRARAAGNWAGAYKAYAKALEYAPQDIQLLNELEYVRQQLRPQVASRGFPHPYGERRPEESVAPWQFSRPDREFLGRLPAGQGVPIFQPESLYFEDHNGLYGTIFRASGGFRLTRNIPLHLAVEYREYNQNKSAHCFRRISPTIMETEDDTESRWRRAELALGFGPIYLKDSISLSGEIIGRRYWKRVDHHKTYTLVIDPGFPEKNTPPQKFTEKEQQNKLFGSLQLSFPITMKTSGSIKYGRRDIFDQDEALYPRLYQSVTNLAEVKPISVQQVEFNINHQFRPGLEWRSNIGGAFFSDGNRRLSLYQGLLWQVVHQPRMHLGITPHYYLAAYRDQKSAYFSPSYYHALGVGVDFDRQVFRLPTLILQGAVQAVGQHGDWGPALHGLAALEWEMIHNFFVDPHVFYFREWVDNYRILTFGLSMRYTF</sequence>
<dbReference type="SUPFAM" id="SSF48452">
    <property type="entry name" value="TPR-like"/>
    <property type="match status" value="3"/>
</dbReference>
<dbReference type="Pfam" id="PF13432">
    <property type="entry name" value="TPR_16"/>
    <property type="match status" value="4"/>
</dbReference>
<evidence type="ECO:0000313" key="5">
    <source>
        <dbReference type="EMBL" id="HGB14746.1"/>
    </source>
</evidence>
<evidence type="ECO:0000256" key="2">
    <source>
        <dbReference type="ARBA" id="ARBA00022803"/>
    </source>
</evidence>
<dbReference type="PANTHER" id="PTHR45586:SF1">
    <property type="entry name" value="LIPOPOLYSACCHARIDE ASSEMBLY PROTEIN B"/>
    <property type="match status" value="1"/>
</dbReference>
<comment type="caution">
    <text evidence="5">The sequence shown here is derived from an EMBL/GenBank/DDBJ whole genome shotgun (WGS) entry which is preliminary data.</text>
</comment>
<gene>
    <name evidence="5" type="ORF">ENV62_05875</name>
</gene>
<dbReference type="PANTHER" id="PTHR45586">
    <property type="entry name" value="TPR REPEAT-CONTAINING PROTEIN PA4667"/>
    <property type="match status" value="1"/>
</dbReference>
<evidence type="ECO:0000256" key="4">
    <source>
        <dbReference type="SAM" id="MobiDB-lite"/>
    </source>
</evidence>
<dbReference type="InterPro" id="IPR011990">
    <property type="entry name" value="TPR-like_helical_dom_sf"/>
</dbReference>